<keyword evidence="1" id="KW-0472">Membrane</keyword>
<name>A0A1I7WE63_HETBA</name>
<evidence type="ECO:0000313" key="3">
    <source>
        <dbReference type="WBParaSite" id="Hba_03235"/>
    </source>
</evidence>
<reference evidence="3" key="1">
    <citation type="submission" date="2016-11" db="UniProtKB">
        <authorList>
            <consortium name="WormBaseParasite"/>
        </authorList>
    </citation>
    <scope>IDENTIFICATION</scope>
</reference>
<organism evidence="2 3">
    <name type="scientific">Heterorhabditis bacteriophora</name>
    <name type="common">Entomopathogenic nematode worm</name>
    <dbReference type="NCBI Taxonomy" id="37862"/>
    <lineage>
        <taxon>Eukaryota</taxon>
        <taxon>Metazoa</taxon>
        <taxon>Ecdysozoa</taxon>
        <taxon>Nematoda</taxon>
        <taxon>Chromadorea</taxon>
        <taxon>Rhabditida</taxon>
        <taxon>Rhabditina</taxon>
        <taxon>Rhabditomorpha</taxon>
        <taxon>Strongyloidea</taxon>
        <taxon>Heterorhabditidae</taxon>
        <taxon>Heterorhabditis</taxon>
    </lineage>
</organism>
<dbReference type="WBParaSite" id="Hba_03235">
    <property type="protein sequence ID" value="Hba_03235"/>
    <property type="gene ID" value="Hba_03235"/>
</dbReference>
<accession>A0A1I7WE63</accession>
<dbReference type="Proteomes" id="UP000095283">
    <property type="component" value="Unplaced"/>
</dbReference>
<feature type="transmembrane region" description="Helical" evidence="1">
    <location>
        <begin position="39"/>
        <end position="59"/>
    </location>
</feature>
<evidence type="ECO:0000256" key="1">
    <source>
        <dbReference type="SAM" id="Phobius"/>
    </source>
</evidence>
<dbReference type="AlphaFoldDB" id="A0A1I7WE63"/>
<proteinExistence type="predicted"/>
<feature type="transmembrane region" description="Helical" evidence="1">
    <location>
        <begin position="12"/>
        <end position="33"/>
    </location>
</feature>
<sequence>MSGCVRWYLSRCLIFGSLLFKWIGMVLLAAISLALVAGFIVLIALILLPIIILLTTLCCNNSCEKYKQAVEDGRLENCSDI</sequence>
<protein>
    <submittedName>
        <fullName evidence="3">E5</fullName>
    </submittedName>
</protein>
<evidence type="ECO:0000313" key="2">
    <source>
        <dbReference type="Proteomes" id="UP000095283"/>
    </source>
</evidence>
<keyword evidence="1" id="KW-1133">Transmembrane helix</keyword>
<keyword evidence="1" id="KW-0812">Transmembrane</keyword>
<keyword evidence="2" id="KW-1185">Reference proteome</keyword>